<proteinExistence type="predicted"/>
<dbReference type="GO" id="GO:0003700">
    <property type="term" value="F:DNA-binding transcription factor activity"/>
    <property type="evidence" value="ECO:0007669"/>
    <property type="project" value="InterPro"/>
</dbReference>
<dbReference type="Proteomes" id="UP000033448">
    <property type="component" value="Unassembled WGS sequence"/>
</dbReference>
<keyword evidence="4" id="KW-1185">Reference proteome</keyword>
<comment type="caution">
    <text evidence="3">The sequence shown here is derived from an EMBL/GenBank/DDBJ whole genome shotgun (WGS) entry which is preliminary data.</text>
</comment>
<dbReference type="EMBL" id="JYIT01000077">
    <property type="protein sequence ID" value="KJL23242.1"/>
    <property type="molecule type" value="Genomic_DNA"/>
</dbReference>
<dbReference type="GO" id="GO:0043565">
    <property type="term" value="F:sequence-specific DNA binding"/>
    <property type="evidence" value="ECO:0007669"/>
    <property type="project" value="InterPro"/>
</dbReference>
<dbReference type="Gene3D" id="1.10.10.60">
    <property type="entry name" value="Homeodomain-like"/>
    <property type="match status" value="1"/>
</dbReference>
<feature type="compositionally biased region" description="Basic and acidic residues" evidence="1">
    <location>
        <begin position="327"/>
        <end position="340"/>
    </location>
</feature>
<dbReference type="AlphaFoldDB" id="A0A0F0KQR1"/>
<evidence type="ECO:0000313" key="3">
    <source>
        <dbReference type="EMBL" id="KJL23242.1"/>
    </source>
</evidence>
<protein>
    <submittedName>
        <fullName evidence="3">DNA-binding transcriptional activator FeaR</fullName>
    </submittedName>
</protein>
<accession>A0A0F0KQR1</accession>
<name>A0A0F0KQR1_9MICO</name>
<keyword evidence="3" id="KW-0238">DNA-binding</keyword>
<dbReference type="InterPro" id="IPR018060">
    <property type="entry name" value="HTH_AraC"/>
</dbReference>
<evidence type="ECO:0000259" key="2">
    <source>
        <dbReference type="PROSITE" id="PS01124"/>
    </source>
</evidence>
<dbReference type="PATRIC" id="fig|582680.7.peg.2076"/>
<dbReference type="RefSeq" id="WP_045250719.1">
    <property type="nucleotide sequence ID" value="NZ_JYIT01000077.1"/>
</dbReference>
<organism evidence="3 4">
    <name type="scientific">Microbacterium azadirachtae</name>
    <dbReference type="NCBI Taxonomy" id="582680"/>
    <lineage>
        <taxon>Bacteria</taxon>
        <taxon>Bacillati</taxon>
        <taxon>Actinomycetota</taxon>
        <taxon>Actinomycetes</taxon>
        <taxon>Micrococcales</taxon>
        <taxon>Microbacteriaceae</taxon>
        <taxon>Microbacterium</taxon>
    </lineage>
</organism>
<evidence type="ECO:0000256" key="1">
    <source>
        <dbReference type="SAM" id="MobiDB-lite"/>
    </source>
</evidence>
<evidence type="ECO:0000313" key="4">
    <source>
        <dbReference type="Proteomes" id="UP000033448"/>
    </source>
</evidence>
<dbReference type="Pfam" id="PF14525">
    <property type="entry name" value="AraC_binding_2"/>
    <property type="match status" value="1"/>
</dbReference>
<feature type="region of interest" description="Disordered" evidence="1">
    <location>
        <begin position="317"/>
        <end position="340"/>
    </location>
</feature>
<dbReference type="InterPro" id="IPR035418">
    <property type="entry name" value="AraC-bd_2"/>
</dbReference>
<dbReference type="PROSITE" id="PS01124">
    <property type="entry name" value="HTH_ARAC_FAMILY_2"/>
    <property type="match status" value="1"/>
</dbReference>
<dbReference type="OrthoDB" id="9799345at2"/>
<reference evidence="3 4" key="1">
    <citation type="submission" date="2015-02" db="EMBL/GenBank/DDBJ databases">
        <title>Draft genome sequences of ten Microbacterium spp. with emphasis on heavy metal contaminated environments.</title>
        <authorList>
            <person name="Corretto E."/>
        </authorList>
    </citation>
    <scope>NUCLEOTIDE SEQUENCE [LARGE SCALE GENOMIC DNA]</scope>
    <source>
        <strain evidence="3 4">DSM 23848</strain>
    </source>
</reference>
<gene>
    <name evidence="3" type="ORF">RL72_02028</name>
</gene>
<sequence>MTSIERTAASTVPVPPPRPERSYAYYGIASHGDDVRTDFHRLGWTFSHGQSDSHLFADHIVFANVQFSRIWSSCGVRASRPSEGRVLVVGSVEGAMTIETPLGSKVLQHDQLAVLDTSLGVTIGHRAHVAVYEISLPSREIAVLAERLRLGDIVVLERATPQALVSMLNAMFNERLDVALPGNAYRRPAVVDLLAATMLDELGGDKETKPGAHDRLVRDARMIIDQHFSSPGFNAATLAKMLYLSRSQLYRAFESHHSTPRTEILQRRLKEVARQLGVDPHTLSEQSGRLLDAALESSGFGSRRALARAIASLNPARDGLAAPADPHLPDPADHPDRDPH</sequence>
<feature type="domain" description="HTH araC/xylS-type" evidence="2">
    <location>
        <begin position="218"/>
        <end position="285"/>
    </location>
</feature>